<name>A0ABP7WEX8_9ACTN</name>
<dbReference type="RefSeq" id="WP_345021258.1">
    <property type="nucleotide sequence ID" value="NZ_BAAAZY010000031.1"/>
</dbReference>
<protein>
    <submittedName>
        <fullName evidence="2">Uncharacterized protein</fullName>
    </submittedName>
</protein>
<gene>
    <name evidence="2" type="ORF">GCM10022233_82570</name>
</gene>
<keyword evidence="3" id="KW-1185">Reference proteome</keyword>
<evidence type="ECO:0000256" key="1">
    <source>
        <dbReference type="SAM" id="MobiDB-lite"/>
    </source>
</evidence>
<dbReference type="EMBL" id="BAAAZY010000031">
    <property type="protein sequence ID" value="GAA4087092.1"/>
    <property type="molecule type" value="Genomic_DNA"/>
</dbReference>
<proteinExistence type="predicted"/>
<feature type="region of interest" description="Disordered" evidence="1">
    <location>
        <begin position="149"/>
        <end position="177"/>
    </location>
</feature>
<evidence type="ECO:0000313" key="2">
    <source>
        <dbReference type="EMBL" id="GAA4087092.1"/>
    </source>
</evidence>
<dbReference type="Proteomes" id="UP001499984">
    <property type="component" value="Unassembled WGS sequence"/>
</dbReference>
<sequence length="177" mass="18593">MSATRREVVRDVIADTAPGELVLLDGMRSLSDRHVTDVMTRRGNGPDTLGFGVTDAVVLVTPVVWLVVNEVVRHGVGVATDSALARLKGPLRRLLRRSDDSETVPALTAPQLEAVHARVLELAAEAGMVRENSRSLADAVVSRLAREAAAGTGRGEVGSGTGAEEPPDAGETARATR</sequence>
<feature type="compositionally biased region" description="Gly residues" evidence="1">
    <location>
        <begin position="152"/>
        <end position="161"/>
    </location>
</feature>
<accession>A0ABP7WEX8</accession>
<reference evidence="3" key="1">
    <citation type="journal article" date="2019" name="Int. J. Syst. Evol. Microbiol.">
        <title>The Global Catalogue of Microorganisms (GCM) 10K type strain sequencing project: providing services to taxonomists for standard genome sequencing and annotation.</title>
        <authorList>
            <consortium name="The Broad Institute Genomics Platform"/>
            <consortium name="The Broad Institute Genome Sequencing Center for Infectious Disease"/>
            <person name="Wu L."/>
            <person name="Ma J."/>
        </authorList>
    </citation>
    <scope>NUCLEOTIDE SEQUENCE [LARGE SCALE GENOMIC DNA]</scope>
    <source>
        <strain evidence="3">JCM 16925</strain>
    </source>
</reference>
<comment type="caution">
    <text evidence="2">The sequence shown here is derived from an EMBL/GenBank/DDBJ whole genome shotgun (WGS) entry which is preliminary data.</text>
</comment>
<organism evidence="2 3">
    <name type="scientific">Streptomyces shaanxiensis</name>
    <dbReference type="NCBI Taxonomy" id="653357"/>
    <lineage>
        <taxon>Bacteria</taxon>
        <taxon>Bacillati</taxon>
        <taxon>Actinomycetota</taxon>
        <taxon>Actinomycetes</taxon>
        <taxon>Kitasatosporales</taxon>
        <taxon>Streptomycetaceae</taxon>
        <taxon>Streptomyces</taxon>
    </lineage>
</organism>
<evidence type="ECO:0000313" key="3">
    <source>
        <dbReference type="Proteomes" id="UP001499984"/>
    </source>
</evidence>